<dbReference type="EMBL" id="BDGI01000250">
    <property type="protein sequence ID" value="GAV30695.1"/>
    <property type="molecule type" value="Genomic_DNA"/>
</dbReference>
<reference evidence="2 3" key="1">
    <citation type="submission" date="2016-08" db="EMBL/GenBank/DDBJ databases">
        <title>Whole genome shotgun sequence of Pichia membranifaciens KS47-1.</title>
        <authorList>
            <person name="Konishi M."/>
            <person name="Ishida M."/>
            <person name="Arakawa T."/>
            <person name="Kato Y."/>
            <person name="Horiuchi J."/>
        </authorList>
    </citation>
    <scope>NUCLEOTIDE SEQUENCE [LARGE SCALE GENOMIC DNA]</scope>
    <source>
        <strain evidence="2 3">KS47-1</strain>
    </source>
</reference>
<dbReference type="Proteomes" id="UP000186136">
    <property type="component" value="Unassembled WGS sequence"/>
</dbReference>
<gene>
    <name evidence="2" type="ORF">PMKS-004214</name>
</gene>
<dbReference type="AlphaFoldDB" id="A0A1Q2YMB9"/>
<proteinExistence type="predicted"/>
<protein>
    <submittedName>
        <fullName evidence="2">Uncharacterized protein</fullName>
    </submittedName>
</protein>
<feature type="compositionally biased region" description="Acidic residues" evidence="1">
    <location>
        <begin position="9"/>
        <end position="26"/>
    </location>
</feature>
<feature type="region of interest" description="Disordered" evidence="1">
    <location>
        <begin position="46"/>
        <end position="69"/>
    </location>
</feature>
<evidence type="ECO:0000313" key="3">
    <source>
        <dbReference type="Proteomes" id="UP000186136"/>
    </source>
</evidence>
<sequence>MMHQRYEAPDEASEVLDEAPDEAPDDALEVLDEAPDEALEVLDEEPEALEDEEELDLYGHAPVSTSEIE</sequence>
<organism evidence="2 3">
    <name type="scientific">Pichia membranifaciens</name>
    <dbReference type="NCBI Taxonomy" id="4926"/>
    <lineage>
        <taxon>Eukaryota</taxon>
        <taxon>Fungi</taxon>
        <taxon>Dikarya</taxon>
        <taxon>Ascomycota</taxon>
        <taxon>Saccharomycotina</taxon>
        <taxon>Pichiomycetes</taxon>
        <taxon>Pichiales</taxon>
        <taxon>Pichiaceae</taxon>
        <taxon>Pichia</taxon>
    </lineage>
</organism>
<name>A0A1Q2YMB9_9ASCO</name>
<accession>A0A1Q2YMB9</accession>
<comment type="caution">
    <text evidence="2">The sequence shown here is derived from an EMBL/GenBank/DDBJ whole genome shotgun (WGS) entry which is preliminary data.</text>
</comment>
<evidence type="ECO:0000313" key="2">
    <source>
        <dbReference type="EMBL" id="GAV30695.1"/>
    </source>
</evidence>
<evidence type="ECO:0000256" key="1">
    <source>
        <dbReference type="SAM" id="MobiDB-lite"/>
    </source>
</evidence>
<feature type="region of interest" description="Disordered" evidence="1">
    <location>
        <begin position="1"/>
        <end position="26"/>
    </location>
</feature>
<feature type="compositionally biased region" description="Acidic residues" evidence="1">
    <location>
        <begin position="46"/>
        <end position="56"/>
    </location>
</feature>
<keyword evidence="3" id="KW-1185">Reference proteome</keyword>